<comment type="caution">
    <text evidence="4">The sequence shown here is derived from an EMBL/GenBank/DDBJ whole genome shotgun (WGS) entry which is preliminary data.</text>
</comment>
<dbReference type="InterPro" id="IPR025092">
    <property type="entry name" value="Glyco_hydro_66"/>
</dbReference>
<dbReference type="RefSeq" id="WP_194260901.1">
    <property type="nucleotide sequence ID" value="NZ_JABCQG010000043.1"/>
</dbReference>
<dbReference type="Gene3D" id="2.60.40.1180">
    <property type="entry name" value="Golgi alpha-mannosidase II"/>
    <property type="match status" value="1"/>
</dbReference>
<dbReference type="Gene3D" id="3.20.20.80">
    <property type="entry name" value="Glycosidases"/>
    <property type="match status" value="1"/>
</dbReference>
<gene>
    <name evidence="4" type="ORF">HKD24_14595</name>
</gene>
<proteinExistence type="inferred from homology"/>
<evidence type="ECO:0000313" key="5">
    <source>
        <dbReference type="Proteomes" id="UP000623107"/>
    </source>
</evidence>
<dbReference type="Gene3D" id="2.60.40.10">
    <property type="entry name" value="Immunoglobulins"/>
    <property type="match status" value="1"/>
</dbReference>
<comment type="similarity">
    <text evidence="1">Belongs to the glycosyl hydrolase 66 family.</text>
</comment>
<dbReference type="Pfam" id="PF13199">
    <property type="entry name" value="Glyco_hydro_66"/>
    <property type="match status" value="1"/>
</dbReference>
<dbReference type="Proteomes" id="UP000623107">
    <property type="component" value="Unassembled WGS sequence"/>
</dbReference>
<dbReference type="InterPro" id="IPR013783">
    <property type="entry name" value="Ig-like_fold"/>
</dbReference>
<feature type="chain" id="PRO_5046698123" evidence="3">
    <location>
        <begin position="20"/>
        <end position="645"/>
    </location>
</feature>
<name>A0ABR9Y9I1_9PROT</name>
<dbReference type="EMBL" id="JABCQG010000043">
    <property type="protein sequence ID" value="MBF0860410.1"/>
    <property type="molecule type" value="Genomic_DNA"/>
</dbReference>
<feature type="signal peptide" evidence="3">
    <location>
        <begin position="1"/>
        <end position="19"/>
    </location>
</feature>
<organism evidence="4 5">
    <name type="scientific">Gluconobacter vitians</name>
    <dbReference type="NCBI Taxonomy" id="2728102"/>
    <lineage>
        <taxon>Bacteria</taxon>
        <taxon>Pseudomonadati</taxon>
        <taxon>Pseudomonadota</taxon>
        <taxon>Alphaproteobacteria</taxon>
        <taxon>Acetobacterales</taxon>
        <taxon>Acetobacteraceae</taxon>
        <taxon>Gluconobacter</taxon>
    </lineage>
</organism>
<reference evidence="4" key="1">
    <citation type="submission" date="2020-04" db="EMBL/GenBank/DDBJ databases">
        <authorList>
            <person name="Sombolestani A."/>
        </authorList>
    </citation>
    <scope>NUCLEOTIDE SEQUENCE</scope>
    <source>
        <strain evidence="4">LMG 31484</strain>
    </source>
</reference>
<dbReference type="InterPro" id="IPR013780">
    <property type="entry name" value="Glyco_hydro_b"/>
</dbReference>
<keyword evidence="2 3" id="KW-0732">Signal</keyword>
<evidence type="ECO:0000256" key="3">
    <source>
        <dbReference type="SAM" id="SignalP"/>
    </source>
</evidence>
<sequence length="645" mass="70814">MVRKLFLALAGLIPFVANAEPHLSGPLIQSVNTDFSHYRGGERVRMTVTLSNQTGALFTGRVIGTVTGRGVQVGDPISTSVSGLATGSTASVELRFPSSSTNWQGYFVNLVAVDQNGHQIDQEAGAFDVSPDWWTYPRQCWVVGAYTDWGGWKPNLFGTPQQDLQSLNAYKCNNLQFYNMLYRWHQPWIKSSSWINGDGENISVDLIQRHIAAAKSLRMGTLMYMPLYAANVGISPNFVRDGSGAQLSWGAFTSACGSNCKTADLWHDGFSNIGVMNPNNTSWQTYWGKQAEIMRQKLGFDGMFVDTYGTINTPLWDWSAKRIIMDTAYSSFLKTVQEYVKGPMVLNPAGSYNEQDLVQSGRETYHFVERWNNPSDIGNFGDLLTKARQVWGWANRTPNNIGLDWDMGMNKTLGASKACSINGGSTACTFNTPGVLYQEAADLATGSHHAWIVDGQQKVGDGARFISNDDFPIGNMLSPKRDMVQGEYDYQNFGVAYEKLLRLNINLSKASPPSIVSGAKGSTTAATGSVWLFQNHRSGFDILHLLNYQQMSSASFNDVNDNAGNAAAPTLTGALQLKMYYTPGGKLGDLYTASPDVNHGAPVKLTYVKGSNSLGGYITFTLPSLKFWDMVWLENGVASSDYETP</sequence>
<protein>
    <submittedName>
        <fullName evidence="4">Dextranase</fullName>
    </submittedName>
</protein>
<accession>A0ABR9Y9I1</accession>
<keyword evidence="5" id="KW-1185">Reference proteome</keyword>
<reference evidence="4" key="2">
    <citation type="submission" date="2020-11" db="EMBL/GenBank/DDBJ databases">
        <title>Description of novel Gluconobacter species.</title>
        <authorList>
            <person name="Cleenwerck I."/>
            <person name="Cnockaert M."/>
            <person name="Borremans W."/>
            <person name="Wieme A.D."/>
            <person name="De Vuyst L."/>
            <person name="Vandamme P."/>
        </authorList>
    </citation>
    <scope>NUCLEOTIDE SEQUENCE</scope>
    <source>
        <strain evidence="4">LMG 31484</strain>
    </source>
</reference>
<evidence type="ECO:0000256" key="2">
    <source>
        <dbReference type="ARBA" id="ARBA00022729"/>
    </source>
</evidence>
<evidence type="ECO:0000256" key="1">
    <source>
        <dbReference type="ARBA" id="ARBA00010837"/>
    </source>
</evidence>
<evidence type="ECO:0000313" key="4">
    <source>
        <dbReference type="EMBL" id="MBF0860410.1"/>
    </source>
</evidence>